<reference evidence="5" key="1">
    <citation type="journal article" date="2023" name="Mol. Biol. Evol.">
        <title>Third-Generation Sequencing Reveals the Adaptive Role of the Epigenome in Three Deep-Sea Polychaetes.</title>
        <authorList>
            <person name="Perez M."/>
            <person name="Aroh O."/>
            <person name="Sun Y."/>
            <person name="Lan Y."/>
            <person name="Juniper S.K."/>
            <person name="Young C.R."/>
            <person name="Angers B."/>
            <person name="Qian P.Y."/>
        </authorList>
    </citation>
    <scope>NUCLEOTIDE SEQUENCE</scope>
    <source>
        <strain evidence="5">R07B-5</strain>
    </source>
</reference>
<gene>
    <name evidence="5" type="ORF">NP493_179g05000</name>
</gene>
<dbReference type="PRINTS" id="PR00080">
    <property type="entry name" value="SDRFAMILY"/>
</dbReference>
<comment type="caution">
    <text evidence="5">The sequence shown here is derived from an EMBL/GenBank/DDBJ whole genome shotgun (WGS) entry which is preliminary data.</text>
</comment>
<dbReference type="PANTHER" id="PTHR44196">
    <property type="entry name" value="DEHYDROGENASE/REDUCTASE SDR FAMILY MEMBER 7B"/>
    <property type="match status" value="1"/>
</dbReference>
<dbReference type="PROSITE" id="PS00061">
    <property type="entry name" value="ADH_SHORT"/>
    <property type="match status" value="1"/>
</dbReference>
<dbReference type="PRINTS" id="PR00081">
    <property type="entry name" value="GDHRDH"/>
</dbReference>
<dbReference type="GO" id="GO:0016020">
    <property type="term" value="C:membrane"/>
    <property type="evidence" value="ECO:0007669"/>
    <property type="project" value="TreeGrafter"/>
</dbReference>
<dbReference type="InterPro" id="IPR036291">
    <property type="entry name" value="NAD(P)-bd_dom_sf"/>
</dbReference>
<evidence type="ECO:0000256" key="4">
    <source>
        <dbReference type="RuleBase" id="RU000363"/>
    </source>
</evidence>
<dbReference type="Pfam" id="PF00106">
    <property type="entry name" value="adh_short"/>
    <property type="match status" value="1"/>
</dbReference>
<dbReference type="NCBIfam" id="NF004825">
    <property type="entry name" value="PRK06181.1"/>
    <property type="match status" value="1"/>
</dbReference>
<keyword evidence="2" id="KW-0560">Oxidoreductase</keyword>
<dbReference type="Gene3D" id="3.40.50.720">
    <property type="entry name" value="NAD(P)-binding Rossmann-like Domain"/>
    <property type="match status" value="1"/>
</dbReference>
<evidence type="ECO:0008006" key="7">
    <source>
        <dbReference type="Google" id="ProtNLM"/>
    </source>
</evidence>
<dbReference type="EMBL" id="JAODUO010000178">
    <property type="protein sequence ID" value="KAK2187116.1"/>
    <property type="molecule type" value="Genomic_DNA"/>
</dbReference>
<dbReference type="InterPro" id="IPR002347">
    <property type="entry name" value="SDR_fam"/>
</dbReference>
<dbReference type="PANTHER" id="PTHR44196:SF1">
    <property type="entry name" value="DEHYDROGENASE_REDUCTASE SDR FAMILY MEMBER 7B"/>
    <property type="match status" value="1"/>
</dbReference>
<protein>
    <recommendedName>
        <fullName evidence="7">Dehydrogenase/reductase SDR family protein 7-like</fullName>
    </recommendedName>
</protein>
<dbReference type="SUPFAM" id="SSF51735">
    <property type="entry name" value="NAD(P)-binding Rossmann-fold domains"/>
    <property type="match status" value="1"/>
</dbReference>
<evidence type="ECO:0000256" key="3">
    <source>
        <dbReference type="ARBA" id="ARBA00037096"/>
    </source>
</evidence>
<evidence type="ECO:0000313" key="6">
    <source>
        <dbReference type="Proteomes" id="UP001209878"/>
    </source>
</evidence>
<comment type="similarity">
    <text evidence="1 4">Belongs to the short-chain dehydrogenases/reductases (SDR) family.</text>
</comment>
<dbReference type="InterPro" id="IPR020904">
    <property type="entry name" value="Sc_DH/Rdtase_CS"/>
</dbReference>
<name>A0AAD9UF76_RIDPI</name>
<evidence type="ECO:0000256" key="2">
    <source>
        <dbReference type="ARBA" id="ARBA00023002"/>
    </source>
</evidence>
<evidence type="ECO:0000256" key="1">
    <source>
        <dbReference type="ARBA" id="ARBA00006484"/>
    </source>
</evidence>
<keyword evidence="6" id="KW-1185">Reference proteome</keyword>
<dbReference type="CDD" id="cd05332">
    <property type="entry name" value="11beta-HSD1_like_SDR_c"/>
    <property type="match status" value="1"/>
</dbReference>
<accession>A0AAD9UF76</accession>
<proteinExistence type="inferred from homology"/>
<comment type="function">
    <text evidence="3">Putative oxidoreductase.</text>
</comment>
<sequence>MSTLAVTAAAVGAIYLTRMALQWLRESSLQDRVVLITGASSGLGEACAHVFYKAGAKVILCARRVDQLERVKRELQQLNVKQTQVHEPKVLPFDLTDFDAAADKVEKAVGFHGCIDVLINNGGISSRGNVLDTLLDVHMKVMNVNYFGQVALTKAVLHHMISARRGHIVAVSSLQGKFALPFRAAYGASKHALQAFFDCLRAEVAQYGIGVSVVSPGYIQTDLSLNAVTSAGDRNAVMDAATASGMTPEYVANQILQAVARRQDDVVVAPLLYRIVVLLRALQPNLFFWIMARRARKEDKLKSS</sequence>
<evidence type="ECO:0000313" key="5">
    <source>
        <dbReference type="EMBL" id="KAK2187116.1"/>
    </source>
</evidence>
<organism evidence="5 6">
    <name type="scientific">Ridgeia piscesae</name>
    <name type="common">Tubeworm</name>
    <dbReference type="NCBI Taxonomy" id="27915"/>
    <lineage>
        <taxon>Eukaryota</taxon>
        <taxon>Metazoa</taxon>
        <taxon>Spiralia</taxon>
        <taxon>Lophotrochozoa</taxon>
        <taxon>Annelida</taxon>
        <taxon>Polychaeta</taxon>
        <taxon>Sedentaria</taxon>
        <taxon>Canalipalpata</taxon>
        <taxon>Sabellida</taxon>
        <taxon>Siboglinidae</taxon>
        <taxon>Ridgeia</taxon>
    </lineage>
</organism>
<dbReference type="Proteomes" id="UP001209878">
    <property type="component" value="Unassembled WGS sequence"/>
</dbReference>
<dbReference type="AlphaFoldDB" id="A0AAD9UF76"/>
<dbReference type="GO" id="GO:0016491">
    <property type="term" value="F:oxidoreductase activity"/>
    <property type="evidence" value="ECO:0007669"/>
    <property type="project" value="UniProtKB-KW"/>
</dbReference>